<feature type="binding site" evidence="5">
    <location>
        <position position="58"/>
    </location>
    <ligand>
        <name>S-adenosyl-L-methionine</name>
        <dbReference type="ChEBI" id="CHEBI:59789"/>
    </ligand>
</feature>
<dbReference type="InterPro" id="IPR020598">
    <property type="entry name" value="rRNA_Ade_methylase_Trfase_N"/>
</dbReference>
<dbReference type="PANTHER" id="PTHR11727:SF27">
    <property type="entry name" value="RIBOSOMAL RNA SMALL SUBUNIT METHYLTRANSFERASE, CHLOROPLASTIC"/>
    <property type="match status" value="1"/>
</dbReference>
<dbReference type="Pfam" id="PF00398">
    <property type="entry name" value="RrnaAD"/>
    <property type="match status" value="1"/>
</dbReference>
<feature type="binding site" evidence="5">
    <location>
        <position position="81"/>
    </location>
    <ligand>
        <name>S-adenosyl-L-methionine</name>
        <dbReference type="ChEBI" id="CHEBI:59789"/>
    </ligand>
</feature>
<comment type="caution">
    <text evidence="7">The sequence shown here is derived from an EMBL/GenBank/DDBJ whole genome shotgun (WGS) entry which is preliminary data.</text>
</comment>
<feature type="binding site" evidence="5">
    <location>
        <position position="13"/>
    </location>
    <ligand>
        <name>S-adenosyl-L-methionine</name>
        <dbReference type="ChEBI" id="CHEBI:59789"/>
    </ligand>
</feature>
<keyword evidence="1 5" id="KW-0489">Methyltransferase</keyword>
<dbReference type="Gene3D" id="3.40.50.150">
    <property type="entry name" value="Vaccinia Virus protein VP39"/>
    <property type="match status" value="1"/>
</dbReference>
<evidence type="ECO:0000256" key="2">
    <source>
        <dbReference type="ARBA" id="ARBA00022679"/>
    </source>
</evidence>
<dbReference type="EMBL" id="BMKQ01000001">
    <property type="protein sequence ID" value="GGF32867.1"/>
    <property type="molecule type" value="Genomic_DNA"/>
</dbReference>
<evidence type="ECO:0000256" key="1">
    <source>
        <dbReference type="ARBA" id="ARBA00022603"/>
    </source>
</evidence>
<reference evidence="7" key="1">
    <citation type="journal article" date="2014" name="Int. J. Syst. Evol. Microbiol.">
        <title>Complete genome sequence of Corynebacterium casei LMG S-19264T (=DSM 44701T), isolated from a smear-ripened cheese.</title>
        <authorList>
            <consortium name="US DOE Joint Genome Institute (JGI-PGF)"/>
            <person name="Walter F."/>
            <person name="Albersmeier A."/>
            <person name="Kalinowski J."/>
            <person name="Ruckert C."/>
        </authorList>
    </citation>
    <scope>NUCLEOTIDE SEQUENCE</scope>
    <source>
        <strain evidence="7">CGMCC 1.16067</strain>
    </source>
</reference>
<keyword evidence="2 5" id="KW-0808">Transferase</keyword>
<sequence>MPGSRREWGWHALSGEWAARVVAASPVGPGDLVLDVGAGTGALTRPLLDSGARVLAVERHPGRADRLRRRFGADLTVLETDLRDLRLPRRPFRVVAAPPYLLTSALVRRLLGTDRLLSADLVLEHGAARRLATRLPPGRGTRRYDAAVGLPVPRRAFRPMPRVDSAVLEVRHR</sequence>
<dbReference type="InterPro" id="IPR029063">
    <property type="entry name" value="SAM-dependent_MTases_sf"/>
</dbReference>
<gene>
    <name evidence="7" type="ORF">GCM10011519_02890</name>
</gene>
<dbReference type="GO" id="GO:0000179">
    <property type="term" value="F:rRNA (adenine-N6,N6-)-dimethyltransferase activity"/>
    <property type="evidence" value="ECO:0007669"/>
    <property type="project" value="UniProtKB-UniRule"/>
</dbReference>
<dbReference type="AlphaFoldDB" id="A0A917BAJ7"/>
<dbReference type="PANTHER" id="PTHR11727">
    <property type="entry name" value="DIMETHYLADENOSINE TRANSFERASE"/>
    <property type="match status" value="1"/>
</dbReference>
<dbReference type="RefSeq" id="WP_188777580.1">
    <property type="nucleotide sequence ID" value="NZ_BMKQ01000001.1"/>
</dbReference>
<proteinExistence type="inferred from homology"/>
<accession>A0A917BAJ7</accession>
<feature type="binding site" evidence="5">
    <location>
        <position position="37"/>
    </location>
    <ligand>
        <name>S-adenosyl-L-methionine</name>
        <dbReference type="ChEBI" id="CHEBI:59789"/>
    </ligand>
</feature>
<dbReference type="PROSITE" id="PS51689">
    <property type="entry name" value="SAM_RNA_A_N6_MT"/>
    <property type="match status" value="1"/>
</dbReference>
<evidence type="ECO:0000256" key="4">
    <source>
        <dbReference type="ARBA" id="ARBA00022884"/>
    </source>
</evidence>
<evidence type="ECO:0000256" key="5">
    <source>
        <dbReference type="PROSITE-ProRule" id="PRU01026"/>
    </source>
</evidence>
<feature type="domain" description="Ribosomal RNA adenine methylase transferase N-terminal" evidence="6">
    <location>
        <begin position="17"/>
        <end position="173"/>
    </location>
</feature>
<organism evidence="7 8">
    <name type="scientific">Marmoricola endophyticus</name>
    <dbReference type="NCBI Taxonomy" id="2040280"/>
    <lineage>
        <taxon>Bacteria</taxon>
        <taxon>Bacillati</taxon>
        <taxon>Actinomycetota</taxon>
        <taxon>Actinomycetes</taxon>
        <taxon>Propionibacteriales</taxon>
        <taxon>Nocardioidaceae</taxon>
        <taxon>Marmoricola</taxon>
    </lineage>
</organism>
<feature type="binding site" evidence="5">
    <location>
        <position position="11"/>
    </location>
    <ligand>
        <name>S-adenosyl-L-methionine</name>
        <dbReference type="ChEBI" id="CHEBI:59789"/>
    </ligand>
</feature>
<dbReference type="Proteomes" id="UP000649179">
    <property type="component" value="Unassembled WGS sequence"/>
</dbReference>
<evidence type="ECO:0000259" key="6">
    <source>
        <dbReference type="SMART" id="SM00650"/>
    </source>
</evidence>
<reference evidence="7" key="2">
    <citation type="submission" date="2020-09" db="EMBL/GenBank/DDBJ databases">
        <authorList>
            <person name="Sun Q."/>
            <person name="Zhou Y."/>
        </authorList>
    </citation>
    <scope>NUCLEOTIDE SEQUENCE</scope>
    <source>
        <strain evidence="7">CGMCC 1.16067</strain>
    </source>
</reference>
<protein>
    <submittedName>
        <fullName evidence="7">23S rRNA (Adenine(2058)-N(6))-methyltransferase Erm(41)</fullName>
    </submittedName>
</protein>
<feature type="binding site" evidence="5">
    <location>
        <position position="97"/>
    </location>
    <ligand>
        <name>S-adenosyl-L-methionine</name>
        <dbReference type="ChEBI" id="CHEBI:59789"/>
    </ligand>
</feature>
<comment type="similarity">
    <text evidence="5">Belongs to the class I-like SAM-binding methyltransferase superfamily. rRNA adenine N(6)-methyltransferase family.</text>
</comment>
<evidence type="ECO:0000313" key="8">
    <source>
        <dbReference type="Proteomes" id="UP000649179"/>
    </source>
</evidence>
<evidence type="ECO:0000256" key="3">
    <source>
        <dbReference type="ARBA" id="ARBA00022691"/>
    </source>
</evidence>
<dbReference type="CDD" id="cd02440">
    <property type="entry name" value="AdoMet_MTases"/>
    <property type="match status" value="1"/>
</dbReference>
<dbReference type="GO" id="GO:0003723">
    <property type="term" value="F:RNA binding"/>
    <property type="evidence" value="ECO:0007669"/>
    <property type="project" value="UniProtKB-UniRule"/>
</dbReference>
<name>A0A917BAJ7_9ACTN</name>
<dbReference type="SMART" id="SM00650">
    <property type="entry name" value="rADc"/>
    <property type="match status" value="1"/>
</dbReference>
<dbReference type="InterPro" id="IPR001737">
    <property type="entry name" value="KsgA/Erm"/>
</dbReference>
<evidence type="ECO:0000313" key="7">
    <source>
        <dbReference type="EMBL" id="GGF32867.1"/>
    </source>
</evidence>
<keyword evidence="4 5" id="KW-0694">RNA-binding</keyword>
<keyword evidence="3 5" id="KW-0949">S-adenosyl-L-methionine</keyword>
<keyword evidence="8" id="KW-1185">Reference proteome</keyword>
<dbReference type="SUPFAM" id="SSF53335">
    <property type="entry name" value="S-adenosyl-L-methionine-dependent methyltransferases"/>
    <property type="match status" value="1"/>
</dbReference>